<proteinExistence type="predicted"/>
<dbReference type="NCBIfam" id="TIGR01641">
    <property type="entry name" value="phageSPP1_gp7"/>
    <property type="match status" value="1"/>
</dbReference>
<dbReference type="Proteomes" id="UP000462435">
    <property type="component" value="Unassembled WGS sequence"/>
</dbReference>
<accession>A0A7V8FWF1</accession>
<dbReference type="Pfam" id="PF04233">
    <property type="entry name" value="Phage_Mu_F"/>
    <property type="match status" value="1"/>
</dbReference>
<organism evidence="2 3">
    <name type="scientific">Herbaspirillum frisingense</name>
    <dbReference type="NCBI Taxonomy" id="92645"/>
    <lineage>
        <taxon>Bacteria</taxon>
        <taxon>Pseudomonadati</taxon>
        <taxon>Pseudomonadota</taxon>
        <taxon>Betaproteobacteria</taxon>
        <taxon>Burkholderiales</taxon>
        <taxon>Oxalobacteraceae</taxon>
        <taxon>Herbaspirillum</taxon>
    </lineage>
</organism>
<evidence type="ECO:0000313" key="2">
    <source>
        <dbReference type="EMBL" id="KAF1043204.1"/>
    </source>
</evidence>
<protein>
    <recommendedName>
        <fullName evidence="1">Phage head morphogenesis domain-containing protein</fullName>
    </recommendedName>
</protein>
<evidence type="ECO:0000313" key="3">
    <source>
        <dbReference type="Proteomes" id="UP000462435"/>
    </source>
</evidence>
<dbReference type="AlphaFoldDB" id="A0A7V8FWF1"/>
<dbReference type="InterPro" id="IPR006528">
    <property type="entry name" value="Phage_head_morphogenesis_dom"/>
</dbReference>
<evidence type="ECO:0000259" key="1">
    <source>
        <dbReference type="Pfam" id="PF04233"/>
    </source>
</evidence>
<name>A0A7V8FWF1_9BURK</name>
<sequence length="269" mass="30929">MPPEEAIAYFERKGIRVSWDWQEVWRHANARAFTVAKTTRLDVVTDIYEALRDDLKQGGTFPAFLAKLQPVLEAKGWWGKRQQVNRWTGEVRTVTYGTPWRLETIYETNLQTAYMAGRYATMMAATQYAPWWEYSAVMDNRTRPQHAALNGLVFRYDDPFWQSWYPPNGFRCRCSVIARTDIEKQRGAFQVSSGEGRMEIVTQSVKKQDGSIAKVQTTGYRSPVSDKVVAPDMGWDYNPAVANNKLQQIYNEKLQAAPGPIQKKARDND</sequence>
<dbReference type="EMBL" id="WNDX01000064">
    <property type="protein sequence ID" value="KAF1043204.1"/>
    <property type="molecule type" value="Genomic_DNA"/>
</dbReference>
<gene>
    <name evidence="2" type="ORF">GAK35_02296</name>
</gene>
<feature type="domain" description="Phage head morphogenesis" evidence="1">
    <location>
        <begin position="47"/>
        <end position="177"/>
    </location>
</feature>
<reference evidence="3" key="1">
    <citation type="journal article" date="2020" name="MBio">
        <title>Horizontal gene transfer to a defensive symbiont with a reduced genome amongst a multipartite beetle microbiome.</title>
        <authorList>
            <person name="Waterworth S.C."/>
            <person name="Florez L.V."/>
            <person name="Rees E.R."/>
            <person name="Hertweck C."/>
            <person name="Kaltenpoth M."/>
            <person name="Kwan J.C."/>
        </authorList>
    </citation>
    <scope>NUCLEOTIDE SEQUENCE [LARGE SCALE GENOMIC DNA]</scope>
</reference>
<comment type="caution">
    <text evidence="2">The sequence shown here is derived from an EMBL/GenBank/DDBJ whole genome shotgun (WGS) entry which is preliminary data.</text>
</comment>